<evidence type="ECO:0000256" key="1">
    <source>
        <dbReference type="ARBA" id="ARBA00004395"/>
    </source>
</evidence>
<dbReference type="GO" id="GO:0007030">
    <property type="term" value="P:Golgi organization"/>
    <property type="evidence" value="ECO:0007669"/>
    <property type="project" value="TreeGrafter"/>
</dbReference>
<evidence type="ECO:0000256" key="8">
    <source>
        <dbReference type="ARBA" id="ARBA00031345"/>
    </source>
</evidence>
<sequence>MASTEPHRTASQVAGDRSISGALLSATAYGINIDAFLAPDFHLKKWVNDALALPYAAFRAQRNVYTGDSAGSSIAAEKEDDPSEDPLARSRQGSLVALPTKSKGSNGEVTSLDQVASGLVLKLQLLSLDVSNKFEQLSDEAVRNMPRALYDLELIRKDAQKVNEAIIEGKRDFDRAERGGGGAFKDLVKLDLVRNRMVATRLALKEAENWSTLAGEINAIFAAEDFEKASIRLEDAERSLNLLSATPDFAERKALLAELQTNLQETIEPRVVAVLNDHDAEATKKLYRVFARIQRTSDFIKHYHTSQISPLSRYWQDYDEVATVRAAQAGNDEELAEWLTQFYDEILRTINKELPWSAYIFPAPKQIMYDMLQALFSSLQPSFGSRIRTLAEGMGHESLLSIVMAYQATVQFGIKFERLLIFADASRAPSSPIREDFERDLPSSNSSTTFTMNYTNDEISKWGVVPFEMFLTFQQRYGQLERNYLLSLASSMLALGRNADYMEITRVMGDSVSKVFGYGEAAVARCRQFTNAFGAADLVGALDEYFTNVFGRYNTILQSLRGEVGLSSTEHKGSDEDDGYEFGSGELGRQEWGNFQVGLKVLGLCTVLQKRLEGFDRFVARALMPVLRWSMDPNWRTPIDFYSSEEKGHPEACLGSLAILRTSTLNSFELRNTYDSMASVAHPESSQHITHVGSNISLFRKAPSRLRGFAIEAQRFVYDTLFEIVDTQLATVPALTTWNTNAQTTAGPFNLDVPQFSLSPLSYVTRIGEHLLTLPQQLDLYVEDEALKCSIETLPFLSDETADVDPVEQAVAAEFNPSTPVPASASNLGSPQNEDANEDLDEDDDVTYLWIKSISRGTMGRYVQAILQIPRLTPDGAKQLATDVRYLGNVFDALDVDRALLYVKLLEVLEMTTGDLADLHRTNTSAAPGTISAGERQLIDKVYKMRMGAPARYP</sequence>
<dbReference type="EMBL" id="QEAQ01000033">
    <property type="protein sequence ID" value="TPX58703.1"/>
    <property type="molecule type" value="Genomic_DNA"/>
</dbReference>
<dbReference type="GO" id="GO:0000139">
    <property type="term" value="C:Golgi membrane"/>
    <property type="evidence" value="ECO:0007669"/>
    <property type="project" value="UniProtKB-SubCell"/>
</dbReference>
<gene>
    <name evidence="10" type="ORF">PhCBS80983_g02928</name>
</gene>
<keyword evidence="5" id="KW-0653">Protein transport</keyword>
<dbReference type="GO" id="GO:0017119">
    <property type="term" value="C:Golgi transport complex"/>
    <property type="evidence" value="ECO:0007669"/>
    <property type="project" value="InterPro"/>
</dbReference>
<feature type="region of interest" description="Disordered" evidence="9">
    <location>
        <begin position="72"/>
        <end position="107"/>
    </location>
</feature>
<evidence type="ECO:0000256" key="3">
    <source>
        <dbReference type="ARBA" id="ARBA00020984"/>
    </source>
</evidence>
<accession>A0A507E3Q8</accession>
<reference evidence="10 11" key="1">
    <citation type="journal article" date="2019" name="Sci. Rep.">
        <title>Comparative genomics of chytrid fungi reveal insights into the obligate biotrophic and pathogenic lifestyle of Synchytrium endobioticum.</title>
        <authorList>
            <person name="van de Vossenberg B.T.L.H."/>
            <person name="Warris S."/>
            <person name="Nguyen H.D.T."/>
            <person name="van Gent-Pelzer M.P.E."/>
            <person name="Joly D.L."/>
            <person name="van de Geest H.C."/>
            <person name="Bonants P.J.M."/>
            <person name="Smith D.S."/>
            <person name="Levesque C.A."/>
            <person name="van der Lee T.A.J."/>
        </authorList>
    </citation>
    <scope>NUCLEOTIDE SEQUENCE [LARGE SCALE GENOMIC DNA]</scope>
    <source>
        <strain evidence="10 11">CBS 809.83</strain>
    </source>
</reference>
<proteinExistence type="inferred from homology"/>
<dbReference type="GO" id="GO:0006886">
    <property type="term" value="P:intracellular protein transport"/>
    <property type="evidence" value="ECO:0007669"/>
    <property type="project" value="InterPro"/>
</dbReference>
<dbReference type="AlphaFoldDB" id="A0A507E3Q8"/>
<evidence type="ECO:0000313" key="10">
    <source>
        <dbReference type="EMBL" id="TPX58703.1"/>
    </source>
</evidence>
<evidence type="ECO:0000256" key="4">
    <source>
        <dbReference type="ARBA" id="ARBA00022448"/>
    </source>
</evidence>
<dbReference type="Proteomes" id="UP000318582">
    <property type="component" value="Unassembled WGS sequence"/>
</dbReference>
<dbReference type="PANTHER" id="PTHR21443:SF0">
    <property type="entry name" value="CONSERVED OLIGOMERIC GOLGI COMPLEX SUBUNIT 7"/>
    <property type="match status" value="1"/>
</dbReference>
<evidence type="ECO:0000256" key="9">
    <source>
        <dbReference type="SAM" id="MobiDB-lite"/>
    </source>
</evidence>
<evidence type="ECO:0000256" key="2">
    <source>
        <dbReference type="ARBA" id="ARBA00005831"/>
    </source>
</evidence>
<comment type="caution">
    <text evidence="10">The sequence shown here is derived from an EMBL/GenBank/DDBJ whole genome shotgun (WGS) entry which is preliminary data.</text>
</comment>
<dbReference type="PANTHER" id="PTHR21443">
    <property type="entry name" value="CONSERVED OLIGOMERIC GOLGI COMPLEX COMPONENT 7"/>
    <property type="match status" value="1"/>
</dbReference>
<evidence type="ECO:0000313" key="11">
    <source>
        <dbReference type="Proteomes" id="UP000318582"/>
    </source>
</evidence>
<protein>
    <recommendedName>
        <fullName evidence="3">Conserved oligomeric Golgi complex subunit 7</fullName>
    </recommendedName>
    <alternativeName>
        <fullName evidence="8">Component of oligomeric Golgi complex 7</fullName>
    </alternativeName>
</protein>
<feature type="region of interest" description="Disordered" evidence="9">
    <location>
        <begin position="817"/>
        <end position="840"/>
    </location>
</feature>
<evidence type="ECO:0000256" key="7">
    <source>
        <dbReference type="ARBA" id="ARBA00023136"/>
    </source>
</evidence>
<keyword evidence="6" id="KW-0333">Golgi apparatus</keyword>
<evidence type="ECO:0000256" key="5">
    <source>
        <dbReference type="ARBA" id="ARBA00022927"/>
    </source>
</evidence>
<dbReference type="Pfam" id="PF10191">
    <property type="entry name" value="COG7"/>
    <property type="match status" value="2"/>
</dbReference>
<dbReference type="GO" id="GO:0006890">
    <property type="term" value="P:retrograde vesicle-mediated transport, Golgi to endoplasmic reticulum"/>
    <property type="evidence" value="ECO:0007669"/>
    <property type="project" value="TreeGrafter"/>
</dbReference>
<comment type="similarity">
    <text evidence="2">Belongs to the COG7 family.</text>
</comment>
<comment type="subcellular location">
    <subcellularLocation>
        <location evidence="1">Golgi apparatus membrane</location>
        <topology evidence="1">Peripheral membrane protein</topology>
    </subcellularLocation>
</comment>
<name>A0A507E3Q8_9FUNG</name>
<dbReference type="InterPro" id="IPR019335">
    <property type="entry name" value="COG7"/>
</dbReference>
<keyword evidence="4" id="KW-0813">Transport</keyword>
<keyword evidence="7" id="KW-0472">Membrane</keyword>
<dbReference type="STRING" id="109895.A0A507E3Q8"/>
<keyword evidence="11" id="KW-1185">Reference proteome</keyword>
<evidence type="ECO:0000256" key="6">
    <source>
        <dbReference type="ARBA" id="ARBA00023034"/>
    </source>
</evidence>
<organism evidence="10 11">
    <name type="scientific">Powellomyces hirtus</name>
    <dbReference type="NCBI Taxonomy" id="109895"/>
    <lineage>
        <taxon>Eukaryota</taxon>
        <taxon>Fungi</taxon>
        <taxon>Fungi incertae sedis</taxon>
        <taxon>Chytridiomycota</taxon>
        <taxon>Chytridiomycota incertae sedis</taxon>
        <taxon>Chytridiomycetes</taxon>
        <taxon>Spizellomycetales</taxon>
        <taxon>Powellomycetaceae</taxon>
        <taxon>Powellomyces</taxon>
    </lineage>
</organism>